<keyword evidence="9 11" id="KW-0472">Membrane</keyword>
<evidence type="ECO:0000256" key="7">
    <source>
        <dbReference type="ARBA" id="ARBA00022692"/>
    </source>
</evidence>
<dbReference type="PANTHER" id="PTHR32243:SF50">
    <property type="entry name" value="MALTOSE_MALTODEXTRIN TRANSPORT SYSTEM PERMEASE PROTEIN MALG"/>
    <property type="match status" value="1"/>
</dbReference>
<evidence type="ECO:0000256" key="6">
    <source>
        <dbReference type="ARBA" id="ARBA00022597"/>
    </source>
</evidence>
<feature type="transmembrane region" description="Helical" evidence="11">
    <location>
        <begin position="241"/>
        <end position="260"/>
    </location>
</feature>
<protein>
    <recommendedName>
        <fullName evidence="10">Maltose/maltodextrin transport system permease protein MalG</fullName>
    </recommendedName>
</protein>
<dbReference type="GO" id="GO:0042956">
    <property type="term" value="P:maltodextrin transmembrane transport"/>
    <property type="evidence" value="ECO:0007669"/>
    <property type="project" value="TreeGrafter"/>
</dbReference>
<dbReference type="Gene3D" id="1.10.3720.10">
    <property type="entry name" value="MetI-like"/>
    <property type="match status" value="1"/>
</dbReference>
<feature type="domain" description="ABC transmembrane type-1" evidence="12">
    <location>
        <begin position="68"/>
        <end position="260"/>
    </location>
</feature>
<accession>A0A7W9FK76</accession>
<feature type="transmembrane region" description="Helical" evidence="11">
    <location>
        <begin position="7"/>
        <end position="30"/>
    </location>
</feature>
<dbReference type="GO" id="GO:0015423">
    <property type="term" value="F:ABC-type maltose transporter activity"/>
    <property type="evidence" value="ECO:0007669"/>
    <property type="project" value="TreeGrafter"/>
</dbReference>
<dbReference type="RefSeq" id="WP_183853749.1">
    <property type="nucleotide sequence ID" value="NZ_JACHOO010000002.1"/>
</dbReference>
<dbReference type="PROSITE" id="PS50928">
    <property type="entry name" value="ABC_TM1"/>
    <property type="match status" value="1"/>
</dbReference>
<evidence type="ECO:0000256" key="10">
    <source>
        <dbReference type="ARBA" id="ARBA00041109"/>
    </source>
</evidence>
<feature type="transmembrane region" description="Helical" evidence="11">
    <location>
        <begin position="72"/>
        <end position="94"/>
    </location>
</feature>
<proteinExistence type="inferred from homology"/>
<sequence length="274" mass="30076">MPNRLRSLMILGLIGIASLPLIVMLAFLVIDSFSASPPGTLIPDRFTLEHWRFLWQTLPGRPSIWTATANTFLFAGATGTLLVAISSTAGYALARLDLPFRAFFLGGVLVMHAFPTVTLIIAIFLVLQVTGLYNTLAGVVLVKTALNLPLGIWLMKGFYDTVPWEIEIAGVQDGASRFTVWRKLVLPQVRPGLAALGLFSVIDGWNEFILPQVLAPRSDVQVLSVYLAGLISDDSRFDFHLFKAVGLFYVLPVTLIYMIFQNRLMSIYGGGTKG</sequence>
<dbReference type="InterPro" id="IPR000515">
    <property type="entry name" value="MetI-like"/>
</dbReference>
<keyword evidence="6" id="KW-0762">Sugar transport</keyword>
<comment type="subcellular location">
    <subcellularLocation>
        <location evidence="2 11">Cell membrane</location>
        <topology evidence="2 11">Multi-pass membrane protein</topology>
    </subcellularLocation>
</comment>
<reference evidence="13 14" key="1">
    <citation type="submission" date="2020-08" db="EMBL/GenBank/DDBJ databases">
        <title>Genomic Encyclopedia of Type Strains, Phase IV (KMG-IV): sequencing the most valuable type-strain genomes for metagenomic binning, comparative biology and taxonomic classification.</title>
        <authorList>
            <person name="Goeker M."/>
        </authorList>
    </citation>
    <scope>NUCLEOTIDE SEQUENCE [LARGE SCALE GENOMIC DNA]</scope>
    <source>
        <strain evidence="13 14">DSM 16268</strain>
    </source>
</reference>
<evidence type="ECO:0000256" key="2">
    <source>
        <dbReference type="ARBA" id="ARBA00004651"/>
    </source>
</evidence>
<organism evidence="13 14">
    <name type="scientific">Prosthecomicrobium pneumaticum</name>
    <dbReference type="NCBI Taxonomy" id="81895"/>
    <lineage>
        <taxon>Bacteria</taxon>
        <taxon>Pseudomonadati</taxon>
        <taxon>Pseudomonadota</taxon>
        <taxon>Alphaproteobacteria</taxon>
        <taxon>Hyphomicrobiales</taxon>
        <taxon>Kaistiaceae</taxon>
        <taxon>Prosthecomicrobium</taxon>
    </lineage>
</organism>
<keyword evidence="5" id="KW-1003">Cell membrane</keyword>
<keyword evidence="4 11" id="KW-0813">Transport</keyword>
<dbReference type="Proteomes" id="UP000523821">
    <property type="component" value="Unassembled WGS sequence"/>
</dbReference>
<evidence type="ECO:0000256" key="11">
    <source>
        <dbReference type="RuleBase" id="RU363032"/>
    </source>
</evidence>
<evidence type="ECO:0000256" key="4">
    <source>
        <dbReference type="ARBA" id="ARBA00022448"/>
    </source>
</evidence>
<evidence type="ECO:0000256" key="3">
    <source>
        <dbReference type="ARBA" id="ARBA00009047"/>
    </source>
</evidence>
<dbReference type="InterPro" id="IPR035906">
    <property type="entry name" value="MetI-like_sf"/>
</dbReference>
<dbReference type="CDD" id="cd06261">
    <property type="entry name" value="TM_PBP2"/>
    <property type="match status" value="1"/>
</dbReference>
<feature type="transmembrane region" description="Helical" evidence="11">
    <location>
        <begin position="103"/>
        <end position="127"/>
    </location>
</feature>
<feature type="transmembrane region" description="Helical" evidence="11">
    <location>
        <begin position="133"/>
        <end position="154"/>
    </location>
</feature>
<dbReference type="InterPro" id="IPR050901">
    <property type="entry name" value="BP-dep_ABC_trans_perm"/>
</dbReference>
<dbReference type="GO" id="GO:0005886">
    <property type="term" value="C:plasma membrane"/>
    <property type="evidence" value="ECO:0007669"/>
    <property type="project" value="UniProtKB-SubCell"/>
</dbReference>
<keyword evidence="14" id="KW-1185">Reference proteome</keyword>
<evidence type="ECO:0000256" key="9">
    <source>
        <dbReference type="ARBA" id="ARBA00023136"/>
    </source>
</evidence>
<keyword evidence="7 11" id="KW-0812">Transmembrane</keyword>
<gene>
    <name evidence="13" type="ORF">GGQ63_001312</name>
</gene>
<evidence type="ECO:0000313" key="13">
    <source>
        <dbReference type="EMBL" id="MBB5752260.1"/>
    </source>
</evidence>
<comment type="similarity">
    <text evidence="3">Belongs to the binding-protein-dependent transport system permease family. MalFG subfamily.</text>
</comment>
<dbReference type="PANTHER" id="PTHR32243">
    <property type="entry name" value="MALTOSE TRANSPORT SYSTEM PERMEASE-RELATED"/>
    <property type="match status" value="1"/>
</dbReference>
<name>A0A7W9FK76_9HYPH</name>
<dbReference type="Pfam" id="PF00528">
    <property type="entry name" value="BPD_transp_1"/>
    <property type="match status" value="1"/>
</dbReference>
<comment type="function">
    <text evidence="1">Part of the ABC transporter complex MalEFGK involved in maltose/maltodextrin import. Probably responsible for the translocation of the substrate across the membrane.</text>
</comment>
<keyword evidence="8 11" id="KW-1133">Transmembrane helix</keyword>
<evidence type="ECO:0000256" key="5">
    <source>
        <dbReference type="ARBA" id="ARBA00022475"/>
    </source>
</evidence>
<evidence type="ECO:0000256" key="8">
    <source>
        <dbReference type="ARBA" id="ARBA00022989"/>
    </source>
</evidence>
<evidence type="ECO:0000313" key="14">
    <source>
        <dbReference type="Proteomes" id="UP000523821"/>
    </source>
</evidence>
<dbReference type="AlphaFoldDB" id="A0A7W9FK76"/>
<comment type="caution">
    <text evidence="13">The sequence shown here is derived from an EMBL/GenBank/DDBJ whole genome shotgun (WGS) entry which is preliminary data.</text>
</comment>
<dbReference type="SUPFAM" id="SSF161098">
    <property type="entry name" value="MetI-like"/>
    <property type="match status" value="1"/>
</dbReference>
<evidence type="ECO:0000256" key="1">
    <source>
        <dbReference type="ARBA" id="ARBA00002264"/>
    </source>
</evidence>
<dbReference type="EMBL" id="JACHOO010000002">
    <property type="protein sequence ID" value="MBB5752260.1"/>
    <property type="molecule type" value="Genomic_DNA"/>
</dbReference>
<evidence type="ECO:0000259" key="12">
    <source>
        <dbReference type="PROSITE" id="PS50928"/>
    </source>
</evidence>